<comment type="caution">
    <text evidence="2">The sequence shown here is derived from an EMBL/GenBank/DDBJ whole genome shotgun (WGS) entry which is preliminary data.</text>
</comment>
<name>A0A1X0NPP8_9TRYP</name>
<feature type="compositionally biased region" description="Pro residues" evidence="1">
    <location>
        <begin position="13"/>
        <end position="22"/>
    </location>
</feature>
<organism evidence="2 3">
    <name type="scientific">Trypanosoma theileri</name>
    <dbReference type="NCBI Taxonomy" id="67003"/>
    <lineage>
        <taxon>Eukaryota</taxon>
        <taxon>Discoba</taxon>
        <taxon>Euglenozoa</taxon>
        <taxon>Kinetoplastea</taxon>
        <taxon>Metakinetoplastina</taxon>
        <taxon>Trypanosomatida</taxon>
        <taxon>Trypanosomatidae</taxon>
        <taxon>Trypanosoma</taxon>
    </lineage>
</organism>
<feature type="region of interest" description="Disordered" evidence="1">
    <location>
        <begin position="1"/>
        <end position="64"/>
    </location>
</feature>
<feature type="region of interest" description="Disordered" evidence="1">
    <location>
        <begin position="537"/>
        <end position="568"/>
    </location>
</feature>
<feature type="region of interest" description="Disordered" evidence="1">
    <location>
        <begin position="250"/>
        <end position="281"/>
    </location>
</feature>
<evidence type="ECO:0000256" key="1">
    <source>
        <dbReference type="SAM" id="MobiDB-lite"/>
    </source>
</evidence>
<feature type="compositionally biased region" description="Basic and acidic residues" evidence="1">
    <location>
        <begin position="537"/>
        <end position="556"/>
    </location>
</feature>
<evidence type="ECO:0000313" key="3">
    <source>
        <dbReference type="Proteomes" id="UP000192257"/>
    </source>
</evidence>
<dbReference type="AlphaFoldDB" id="A0A1X0NPP8"/>
<keyword evidence="3" id="KW-1185">Reference proteome</keyword>
<sequence length="706" mass="79624">MGNPPHTSDGPWPLDPIPPQPPSQEEEYHQQSQPQEEEYRLPSQSEQYRPQPEKEYPHCLLRHPRPCSTMDGSLHTSRGRGSAAVRPESYLAVRPTGAYLNLPPAVDVETVEEAKMMLARWEAWNQQLPKQLEMDVAFSPVNRMNGRESAASLLSTPSHTLLSHGVEKGRNTSLSQNIVGTPSNTSVEVINHSHEANKLHTETRGTVLKPRPFAVAYRVTAATLRRRTQPASTRQSRALLLKRALDLEGKPLGRTGGNPNDVNIEDHPSAGRDDSKSTADMNIPFPRVALSTESEEKQDPLAVAERLRLHLKDTVDALEADSVISRLPNRSTMDSNSDYNSTWPKPPSHFQHELVDCKESMEENIHLLPCVSVLIPNEDEEEEEKEVKKSSNSLPLLHGVSVEGTEENRILMESDEKAEDTEDSEEEEKEEEEPKEVMEGFFFSSCSESPPQGFPIVVLGDHAVSIFPTPLMAGDEVESNMDSKSNVELPTPNGAGYVDDEVVRTMEVVNRNNISGSDSKEMEQPVYSKKANLLTFEEKETQNYDSNSKSDKENEKSQQNTNPKEKGIFKYEYEYEEEEGIAENENTDTVLLPRITHITHEVMNEECTARVSLILAETLQLCELWQLCHTEGLRIAETPSTSWDVRDEKMTTNTTDHSRMNDAFTQCNMEELNIIMTSSHQQQQIYEEAERDTQCFHSEIARLNQK</sequence>
<dbReference type="GeneID" id="39988025"/>
<feature type="compositionally biased region" description="Basic and acidic residues" evidence="1">
    <location>
        <begin position="406"/>
        <end position="415"/>
    </location>
</feature>
<dbReference type="VEuPathDB" id="TriTrypDB:TM35_000282140"/>
<reference evidence="2 3" key="1">
    <citation type="submission" date="2017-03" db="EMBL/GenBank/DDBJ databases">
        <title>An alternative strategy for trypanosome survival in the mammalian bloodstream revealed through genome and transcriptome analysis of the ubiquitous bovine parasite Trypanosoma (Megatrypanum) theileri.</title>
        <authorList>
            <person name="Kelly S."/>
            <person name="Ivens A."/>
            <person name="Mott A."/>
            <person name="O'Neill E."/>
            <person name="Emms D."/>
            <person name="Macleod O."/>
            <person name="Voorheis P."/>
            <person name="Matthews J."/>
            <person name="Matthews K."/>
            <person name="Carrington M."/>
        </authorList>
    </citation>
    <scope>NUCLEOTIDE SEQUENCE [LARGE SCALE GENOMIC DNA]</scope>
    <source>
        <strain evidence="2">Edinburgh</strain>
    </source>
</reference>
<dbReference type="EMBL" id="NBCO01000028">
    <property type="protein sequence ID" value="ORC86498.1"/>
    <property type="molecule type" value="Genomic_DNA"/>
</dbReference>
<proteinExistence type="predicted"/>
<dbReference type="RefSeq" id="XP_028880564.1">
    <property type="nucleotide sequence ID" value="XM_029028245.1"/>
</dbReference>
<dbReference type="Proteomes" id="UP000192257">
    <property type="component" value="Unassembled WGS sequence"/>
</dbReference>
<feature type="region of interest" description="Disordered" evidence="1">
    <location>
        <begin position="381"/>
        <end position="436"/>
    </location>
</feature>
<accession>A0A1X0NPP8</accession>
<evidence type="ECO:0000313" key="2">
    <source>
        <dbReference type="EMBL" id="ORC86498.1"/>
    </source>
</evidence>
<gene>
    <name evidence="2" type="ORF">TM35_000282140</name>
</gene>
<feature type="compositionally biased region" description="Basic and acidic residues" evidence="1">
    <location>
        <begin position="264"/>
        <end position="277"/>
    </location>
</feature>
<feature type="compositionally biased region" description="Acidic residues" evidence="1">
    <location>
        <begin position="416"/>
        <end position="434"/>
    </location>
</feature>
<feature type="non-terminal residue" evidence="2">
    <location>
        <position position="706"/>
    </location>
</feature>
<protein>
    <submittedName>
        <fullName evidence="2">Uncharacterized protein</fullName>
    </submittedName>
</protein>
<dbReference type="OrthoDB" id="246504at2759"/>